<proteinExistence type="predicted"/>
<evidence type="ECO:0000313" key="1">
    <source>
        <dbReference type="EMBL" id="SDM30715.1"/>
    </source>
</evidence>
<dbReference type="AlphaFoldDB" id="A0A1G9S7G7"/>
<gene>
    <name evidence="1" type="ORF">SAMN05216360_101500</name>
</gene>
<accession>A0A1G9S7G7</accession>
<keyword evidence="2" id="KW-1185">Reference proteome</keyword>
<dbReference type="RefSeq" id="WP_091712951.1">
    <property type="nucleotide sequence ID" value="NZ_FNHS01000001.1"/>
</dbReference>
<name>A0A1G9S7G7_9HYPH</name>
<dbReference type="STRING" id="582672.SAMN05216360_101500"/>
<sequence>MNKSTRETLYPGTRLSVHLTERGMTPDGGEPEQPNYTLIEALRTVRDEGYDSITAVERYDPDFSIDLSRARTEAEADALLERWHARRAAVLDETRAKLKRTWSDGRTRAGA</sequence>
<dbReference type="Proteomes" id="UP000198704">
    <property type="component" value="Unassembled WGS sequence"/>
</dbReference>
<organism evidence="1 2">
    <name type="scientific">Methylobacterium phyllostachyos</name>
    <dbReference type="NCBI Taxonomy" id="582672"/>
    <lineage>
        <taxon>Bacteria</taxon>
        <taxon>Pseudomonadati</taxon>
        <taxon>Pseudomonadota</taxon>
        <taxon>Alphaproteobacteria</taxon>
        <taxon>Hyphomicrobiales</taxon>
        <taxon>Methylobacteriaceae</taxon>
        <taxon>Methylobacterium</taxon>
    </lineage>
</organism>
<reference evidence="2" key="1">
    <citation type="submission" date="2016-10" db="EMBL/GenBank/DDBJ databases">
        <authorList>
            <person name="Varghese N."/>
            <person name="Submissions S."/>
        </authorList>
    </citation>
    <scope>NUCLEOTIDE SEQUENCE [LARGE SCALE GENOMIC DNA]</scope>
    <source>
        <strain evidence="2">BL47</strain>
    </source>
</reference>
<dbReference type="EMBL" id="FNHS01000001">
    <property type="protein sequence ID" value="SDM30715.1"/>
    <property type="molecule type" value="Genomic_DNA"/>
</dbReference>
<protein>
    <submittedName>
        <fullName evidence="1">Uncharacterized protein</fullName>
    </submittedName>
</protein>
<evidence type="ECO:0000313" key="2">
    <source>
        <dbReference type="Proteomes" id="UP000198704"/>
    </source>
</evidence>